<dbReference type="Gene3D" id="3.40.50.150">
    <property type="entry name" value="Vaccinia Virus protein VP39"/>
    <property type="match status" value="1"/>
</dbReference>
<dbReference type="GO" id="GO:0008168">
    <property type="term" value="F:methyltransferase activity"/>
    <property type="evidence" value="ECO:0007669"/>
    <property type="project" value="UniProtKB-KW"/>
</dbReference>
<keyword evidence="5" id="KW-0175">Coiled coil</keyword>
<name>A0ABT6IT77_9GAMM</name>
<dbReference type="Pfam" id="PF20467">
    <property type="entry name" value="MmeI_C"/>
    <property type="match status" value="1"/>
</dbReference>
<sequence length="929" mass="106093">MAFNQTQFFEDLEKLTTKVIDKNKKEDFIFDFLTLLDVSKSTITSLKKNDGRFNVAANPEAGEVANKQRIYFKPIDAGQDLAKALSEVVSSPIISQHKIRMVMVTDFNTVLINDTKYDETLDCDFADLYKNYHFLLPLAGLERAREYSEHPADVQASEKMGRLFDHIRKLNEFNTADDLHALNIFLTRLLFCFYAEDTGIFKPDQFHDVIDGTTNIDGSDVDSVLYELFDILNLPESSAERDTKPTHLSAFPYVNGSLFEYPFAIPEFDARTRRILLECARLSWAEINPDIFGSMFQAVIDPEQRGSLGQHYTSVSNIMKVIQPLFLDELHEELDAVRALSYDNRHKNNKAERLDALLKRISQIKVFDPACGSGNFLIIAYKELRKLEIDILKAQRDLLGSNDNLLGLGFDSVVSLDNLYGIEYDDFASQIARLSLWLAEHQMNVLFEQEFGASQPMLPLKDSGHIVYGNSLRVDWNEVCPNNSTDEIYIIGNPPFGGTTNRTDEQAEDMKIVFGKKVLKYLDYVSSWFWKGSQYIANSNAELALVSTNSIAQGEQVAMLFPDIFKLGIHIRFAYQTFPWTNNAKHNAAVHVIIIGLSTQGRKNKTIYKLVNKSWHSEKVENISPYLVSGSNITVEALRKPIQPRTKMIFGNKPTDGGFLYLDESEKSNFEFNEPSSKQYIKQILGAKEFLHSQQRWCLWFEGADLKSLVKYPLIKERLDGVKNLRENSDAESTRDYAKYPHLFRQIAQPKEGNYILVPRVSSERRKYVPMGFFDHTIISSDANQMIPNGTLFDFGILNSLSHNDWMRLVAGRLKSDYRYSGTIIYNTFPFPDATDDQKQHIETLAEEILLARANNAGMTLAELYDPDKMPDDLKQAHSTLDDAVDKLYRPQGFANTEERLAHLLARYEQLIEAEKQSKAKKKAQKKNK</sequence>
<keyword evidence="3" id="KW-0808">Transferase</keyword>
<evidence type="ECO:0000256" key="1">
    <source>
        <dbReference type="ARBA" id="ARBA00011900"/>
    </source>
</evidence>
<reference evidence="11 12" key="1">
    <citation type="submission" date="2017-11" db="EMBL/GenBank/DDBJ databases">
        <title>Whole genome sequencing of Psychrobacter pocilloporae S6-60T(=JCM 31058T=LMG 29157T).</title>
        <authorList>
            <person name="Das S.K."/>
        </authorList>
    </citation>
    <scope>NUCLEOTIDE SEQUENCE [LARGE SCALE GENOMIC DNA]</scope>
    <source>
        <strain evidence="11 12">S6-60</strain>
    </source>
</reference>
<dbReference type="InterPro" id="IPR046816">
    <property type="entry name" value="MmeI_Mtase"/>
</dbReference>
<evidence type="ECO:0000313" key="12">
    <source>
        <dbReference type="Proteomes" id="UP001243298"/>
    </source>
</evidence>
<keyword evidence="12" id="KW-1185">Reference proteome</keyword>
<accession>A0ABT6IT77</accession>
<dbReference type="SUPFAM" id="SSF53335">
    <property type="entry name" value="S-adenosyl-L-methionine-dependent methyltransferases"/>
    <property type="match status" value="1"/>
</dbReference>
<evidence type="ECO:0000259" key="9">
    <source>
        <dbReference type="Pfam" id="PF20467"/>
    </source>
</evidence>
<gene>
    <name evidence="11" type="ORF">CUR83_08125</name>
</gene>
<evidence type="ECO:0000259" key="7">
    <source>
        <dbReference type="Pfam" id="PF20465"/>
    </source>
</evidence>
<dbReference type="RefSeq" id="WP_284719424.1">
    <property type="nucleotide sequence ID" value="NZ_JBMXBU010000015.1"/>
</dbReference>
<dbReference type="EC" id="2.1.1.72" evidence="1"/>
<evidence type="ECO:0000256" key="4">
    <source>
        <dbReference type="ARBA" id="ARBA00047942"/>
    </source>
</evidence>
<evidence type="ECO:0000256" key="2">
    <source>
        <dbReference type="ARBA" id="ARBA00022603"/>
    </source>
</evidence>
<dbReference type="InterPro" id="IPR046819">
    <property type="entry name" value="MmeI_hel"/>
</dbReference>
<dbReference type="EMBL" id="PGFT01000001">
    <property type="protein sequence ID" value="MDH4905026.1"/>
    <property type="molecule type" value="Genomic_DNA"/>
</dbReference>
<dbReference type="InterPro" id="IPR029063">
    <property type="entry name" value="SAM-dependent_MTases_sf"/>
</dbReference>
<dbReference type="PANTHER" id="PTHR33841">
    <property type="entry name" value="DNA METHYLTRANSFERASE YEEA-RELATED"/>
    <property type="match status" value="1"/>
</dbReference>
<evidence type="ECO:0000256" key="5">
    <source>
        <dbReference type="SAM" id="Coils"/>
    </source>
</evidence>
<feature type="coiled-coil region" evidence="5">
    <location>
        <begin position="894"/>
        <end position="925"/>
    </location>
</feature>
<comment type="catalytic activity">
    <reaction evidence="4">
        <text>a 2'-deoxyadenosine in DNA + S-adenosyl-L-methionine = an N(6)-methyl-2'-deoxyadenosine in DNA + S-adenosyl-L-homocysteine + H(+)</text>
        <dbReference type="Rhea" id="RHEA:15197"/>
        <dbReference type="Rhea" id="RHEA-COMP:12418"/>
        <dbReference type="Rhea" id="RHEA-COMP:12419"/>
        <dbReference type="ChEBI" id="CHEBI:15378"/>
        <dbReference type="ChEBI" id="CHEBI:57856"/>
        <dbReference type="ChEBI" id="CHEBI:59789"/>
        <dbReference type="ChEBI" id="CHEBI:90615"/>
        <dbReference type="ChEBI" id="CHEBI:90616"/>
        <dbReference type="EC" id="2.1.1.72"/>
    </reaction>
</comment>
<dbReference type="PANTHER" id="PTHR33841:SF1">
    <property type="entry name" value="DNA METHYLTRANSFERASE A"/>
    <property type="match status" value="1"/>
</dbReference>
<dbReference type="Pfam" id="PF20464">
    <property type="entry name" value="MmeI_N"/>
    <property type="match status" value="1"/>
</dbReference>
<evidence type="ECO:0000259" key="6">
    <source>
        <dbReference type="Pfam" id="PF20464"/>
    </source>
</evidence>
<feature type="domain" description="MmeI-like target recognition" evidence="8">
    <location>
        <begin position="630"/>
        <end position="833"/>
    </location>
</feature>
<feature type="domain" description="MmeI-like C-terminal" evidence="9">
    <location>
        <begin position="835"/>
        <end position="912"/>
    </location>
</feature>
<dbReference type="Pfam" id="PF20466">
    <property type="entry name" value="MmeI_TRD"/>
    <property type="match status" value="1"/>
</dbReference>
<evidence type="ECO:0000259" key="10">
    <source>
        <dbReference type="Pfam" id="PF20473"/>
    </source>
</evidence>
<dbReference type="GO" id="GO:0032259">
    <property type="term" value="P:methylation"/>
    <property type="evidence" value="ECO:0007669"/>
    <property type="project" value="UniProtKB-KW"/>
</dbReference>
<feature type="domain" description="MmeI-like helicase spacer" evidence="7">
    <location>
        <begin position="180"/>
        <end position="259"/>
    </location>
</feature>
<organism evidence="11 12">
    <name type="scientific">Psychrobacter pocilloporae</name>
    <dbReference type="NCBI Taxonomy" id="1775882"/>
    <lineage>
        <taxon>Bacteria</taxon>
        <taxon>Pseudomonadati</taxon>
        <taxon>Pseudomonadota</taxon>
        <taxon>Gammaproteobacteria</taxon>
        <taxon>Moraxellales</taxon>
        <taxon>Moraxellaceae</taxon>
        <taxon>Psychrobacter</taxon>
    </lineage>
</organism>
<dbReference type="Pfam" id="PF20473">
    <property type="entry name" value="MmeI_Mtase"/>
    <property type="match status" value="1"/>
</dbReference>
<proteinExistence type="predicted"/>
<evidence type="ECO:0000259" key="8">
    <source>
        <dbReference type="Pfam" id="PF20466"/>
    </source>
</evidence>
<feature type="domain" description="MmeI-like DNA-methyltransferase" evidence="10">
    <location>
        <begin position="348"/>
        <end position="609"/>
    </location>
</feature>
<dbReference type="InterPro" id="IPR046817">
    <property type="entry name" value="MmeI_N"/>
</dbReference>
<keyword evidence="2 11" id="KW-0489">Methyltransferase</keyword>
<evidence type="ECO:0000256" key="3">
    <source>
        <dbReference type="ARBA" id="ARBA00022679"/>
    </source>
</evidence>
<protein>
    <recommendedName>
        <fullName evidence="1">site-specific DNA-methyltransferase (adenine-specific)</fullName>
        <ecNumber evidence="1">2.1.1.72</ecNumber>
    </recommendedName>
</protein>
<evidence type="ECO:0000313" key="11">
    <source>
        <dbReference type="EMBL" id="MDH4905026.1"/>
    </source>
</evidence>
<dbReference type="InterPro" id="IPR050953">
    <property type="entry name" value="N4_N6_ade-DNA_methylase"/>
</dbReference>
<dbReference type="InterPro" id="IPR046818">
    <property type="entry name" value="MmeI_C"/>
</dbReference>
<feature type="domain" description="MmeI-like N-terminal" evidence="6">
    <location>
        <begin position="5"/>
        <end position="169"/>
    </location>
</feature>
<dbReference type="Pfam" id="PF20465">
    <property type="entry name" value="MmeI_hel"/>
    <property type="match status" value="1"/>
</dbReference>
<dbReference type="Proteomes" id="UP001243298">
    <property type="component" value="Unassembled WGS sequence"/>
</dbReference>
<dbReference type="InterPro" id="IPR046820">
    <property type="entry name" value="MmeI_TRD"/>
</dbReference>
<dbReference type="PRINTS" id="PR00507">
    <property type="entry name" value="N12N6MTFRASE"/>
</dbReference>
<comment type="caution">
    <text evidence="11">The sequence shown here is derived from an EMBL/GenBank/DDBJ whole genome shotgun (WGS) entry which is preliminary data.</text>
</comment>